<proteinExistence type="predicted"/>
<dbReference type="Proteomes" id="UP000499080">
    <property type="component" value="Unassembled WGS sequence"/>
</dbReference>
<dbReference type="EMBL" id="BGPR01049606">
    <property type="protein sequence ID" value="GBO26610.1"/>
    <property type="molecule type" value="Genomic_DNA"/>
</dbReference>
<evidence type="ECO:0000313" key="4">
    <source>
        <dbReference type="EMBL" id="GBO26619.1"/>
    </source>
</evidence>
<protein>
    <submittedName>
        <fullName evidence="2">Uncharacterized protein</fullName>
    </submittedName>
</protein>
<feature type="non-terminal residue" evidence="2">
    <location>
        <position position="1"/>
    </location>
</feature>
<dbReference type="EMBL" id="BGPR01049605">
    <property type="protein sequence ID" value="GBO26606.1"/>
    <property type="molecule type" value="Genomic_DNA"/>
</dbReference>
<gene>
    <name evidence="3" type="ORF">AVEN_114746_1</name>
    <name evidence="4" type="ORF">AVEN_127308_1</name>
    <name evidence="1" type="ORF">AVEN_249518_1</name>
    <name evidence="2" type="ORF">AVEN_8981_1</name>
</gene>
<name>A0A4Y2VS03_ARAVE</name>
<keyword evidence="5" id="KW-1185">Reference proteome</keyword>
<organism evidence="2 5">
    <name type="scientific">Araneus ventricosus</name>
    <name type="common">Orbweaver spider</name>
    <name type="synonym">Epeira ventricosa</name>
    <dbReference type="NCBI Taxonomy" id="182803"/>
    <lineage>
        <taxon>Eukaryota</taxon>
        <taxon>Metazoa</taxon>
        <taxon>Ecdysozoa</taxon>
        <taxon>Arthropoda</taxon>
        <taxon>Chelicerata</taxon>
        <taxon>Arachnida</taxon>
        <taxon>Araneae</taxon>
        <taxon>Araneomorphae</taxon>
        <taxon>Entelegynae</taxon>
        <taxon>Araneoidea</taxon>
        <taxon>Araneidae</taxon>
        <taxon>Araneus</taxon>
    </lineage>
</organism>
<evidence type="ECO:0000313" key="5">
    <source>
        <dbReference type="Proteomes" id="UP000499080"/>
    </source>
</evidence>
<evidence type="ECO:0000313" key="1">
    <source>
        <dbReference type="EMBL" id="GBO26606.1"/>
    </source>
</evidence>
<evidence type="ECO:0000313" key="3">
    <source>
        <dbReference type="EMBL" id="GBO26614.1"/>
    </source>
</evidence>
<dbReference type="AlphaFoldDB" id="A0A4Y2VS03"/>
<accession>A0A4Y2VS03</accession>
<dbReference type="EMBL" id="BGPR01049608">
    <property type="protein sequence ID" value="GBO26614.1"/>
    <property type="molecule type" value="Genomic_DNA"/>
</dbReference>
<comment type="caution">
    <text evidence="2">The sequence shown here is derived from an EMBL/GenBank/DDBJ whole genome shotgun (WGS) entry which is preliminary data.</text>
</comment>
<sequence length="64" mass="7323">NAAIVAAFASRCRQPGIMMSFMIACRAARRQRLAIMKENYPPDGKFKCLDQLTDINVYRSLWRG</sequence>
<reference evidence="2 5" key="1">
    <citation type="journal article" date="2019" name="Sci. Rep.">
        <title>Orb-weaving spider Araneus ventricosus genome elucidates the spidroin gene catalogue.</title>
        <authorList>
            <person name="Kono N."/>
            <person name="Nakamura H."/>
            <person name="Ohtoshi R."/>
            <person name="Moran D.A.P."/>
            <person name="Shinohara A."/>
            <person name="Yoshida Y."/>
            <person name="Fujiwara M."/>
            <person name="Mori M."/>
            <person name="Tomita M."/>
            <person name="Arakawa K."/>
        </authorList>
    </citation>
    <scope>NUCLEOTIDE SEQUENCE [LARGE SCALE GENOMIC DNA]</scope>
</reference>
<evidence type="ECO:0000313" key="2">
    <source>
        <dbReference type="EMBL" id="GBO26610.1"/>
    </source>
</evidence>
<dbReference type="EMBL" id="BGPR01049610">
    <property type="protein sequence ID" value="GBO26619.1"/>
    <property type="molecule type" value="Genomic_DNA"/>
</dbReference>